<organism evidence="1 2">
    <name type="scientific">Rhynocoris fuscipes</name>
    <dbReference type="NCBI Taxonomy" id="488301"/>
    <lineage>
        <taxon>Eukaryota</taxon>
        <taxon>Metazoa</taxon>
        <taxon>Ecdysozoa</taxon>
        <taxon>Arthropoda</taxon>
        <taxon>Hexapoda</taxon>
        <taxon>Insecta</taxon>
        <taxon>Pterygota</taxon>
        <taxon>Neoptera</taxon>
        <taxon>Paraneoptera</taxon>
        <taxon>Hemiptera</taxon>
        <taxon>Heteroptera</taxon>
        <taxon>Panheteroptera</taxon>
        <taxon>Cimicomorpha</taxon>
        <taxon>Reduviidae</taxon>
        <taxon>Harpactorinae</taxon>
        <taxon>Harpactorini</taxon>
        <taxon>Rhynocoris</taxon>
    </lineage>
</organism>
<comment type="caution">
    <text evidence="1">The sequence shown here is derived from an EMBL/GenBank/DDBJ whole genome shotgun (WGS) entry which is preliminary data.</text>
</comment>
<evidence type="ECO:0000313" key="2">
    <source>
        <dbReference type="Proteomes" id="UP001461498"/>
    </source>
</evidence>
<keyword evidence="2" id="KW-1185">Reference proteome</keyword>
<dbReference type="Proteomes" id="UP001461498">
    <property type="component" value="Unassembled WGS sequence"/>
</dbReference>
<accession>A0AAW1DI70</accession>
<dbReference type="EMBL" id="JAPXFL010000003">
    <property type="protein sequence ID" value="KAK9508647.1"/>
    <property type="molecule type" value="Genomic_DNA"/>
</dbReference>
<protein>
    <submittedName>
        <fullName evidence="1">Uncharacterized protein</fullName>
    </submittedName>
</protein>
<gene>
    <name evidence="1" type="ORF">O3M35_006158</name>
</gene>
<evidence type="ECO:0000313" key="1">
    <source>
        <dbReference type="EMBL" id="KAK9508647.1"/>
    </source>
</evidence>
<proteinExistence type="predicted"/>
<sequence>MRRLYQNFNYCRCNTTRGTTSRCAQIITTFQVNWTKSVANTTAQSCEFCVHHISKTAAERLIFFFFFFCIPT</sequence>
<dbReference type="AlphaFoldDB" id="A0AAW1DI70"/>
<name>A0AAW1DI70_9HEMI</name>
<reference evidence="1 2" key="1">
    <citation type="submission" date="2022-12" db="EMBL/GenBank/DDBJ databases">
        <title>Chromosome-level genome assembly of true bugs.</title>
        <authorList>
            <person name="Ma L."/>
            <person name="Li H."/>
        </authorList>
    </citation>
    <scope>NUCLEOTIDE SEQUENCE [LARGE SCALE GENOMIC DNA]</scope>
    <source>
        <strain evidence="1">Lab_2022b</strain>
    </source>
</reference>